<dbReference type="Proteomes" id="UP000005837">
    <property type="component" value="Unassembled WGS sequence"/>
</dbReference>
<dbReference type="AlphaFoldDB" id="C0DUH3"/>
<protein>
    <submittedName>
        <fullName evidence="1">Uncharacterized protein</fullName>
    </submittedName>
</protein>
<reference evidence="1 2" key="1">
    <citation type="submission" date="2009-01" db="EMBL/GenBank/DDBJ databases">
        <authorList>
            <person name="Fulton L."/>
            <person name="Clifton S."/>
            <person name="Chinwalla A.T."/>
            <person name="Mitreva M."/>
            <person name="Sodergren E."/>
            <person name="Weinstock G."/>
            <person name="Clifton S."/>
            <person name="Dooling D.J."/>
            <person name="Fulton B."/>
            <person name="Minx P."/>
            <person name="Pepin K.H."/>
            <person name="Johnson M."/>
            <person name="Bhonagiri V."/>
            <person name="Nash W.E."/>
            <person name="Mardis E.R."/>
            <person name="Wilson R.K."/>
        </authorList>
    </citation>
    <scope>NUCLEOTIDE SEQUENCE [LARGE SCALE GENOMIC DNA]</scope>
    <source>
        <strain evidence="1 2">ATCC 23834</strain>
    </source>
</reference>
<dbReference type="EMBL" id="ACEA01000017">
    <property type="protein sequence ID" value="EEG24370.1"/>
    <property type="molecule type" value="Genomic_DNA"/>
</dbReference>
<organism evidence="1 2">
    <name type="scientific">Eikenella corrodens ATCC 23834</name>
    <dbReference type="NCBI Taxonomy" id="546274"/>
    <lineage>
        <taxon>Bacteria</taxon>
        <taxon>Pseudomonadati</taxon>
        <taxon>Pseudomonadota</taxon>
        <taxon>Betaproteobacteria</taxon>
        <taxon>Neisseriales</taxon>
        <taxon>Neisseriaceae</taxon>
        <taxon>Eikenella</taxon>
    </lineage>
</organism>
<name>C0DUH3_EIKCO</name>
<comment type="caution">
    <text evidence="1">The sequence shown here is derived from an EMBL/GenBank/DDBJ whole genome shotgun (WGS) entry which is preliminary data.</text>
</comment>
<proteinExistence type="predicted"/>
<evidence type="ECO:0000313" key="1">
    <source>
        <dbReference type="EMBL" id="EEG24370.1"/>
    </source>
</evidence>
<evidence type="ECO:0000313" key="2">
    <source>
        <dbReference type="Proteomes" id="UP000005837"/>
    </source>
</evidence>
<sequence length="53" mass="5847">MVRLPENKTADFTTKPHGLVCRRIYSVALHTQTACGSVVWKPKGYLKLSGSLS</sequence>
<accession>C0DUH3</accession>
<dbReference type="HOGENOM" id="CLU_3061112_0_0_4"/>
<gene>
    <name evidence="1" type="ORF">EIKCOROL_01004</name>
</gene>